<feature type="region of interest" description="Disordered" evidence="5">
    <location>
        <begin position="13"/>
        <end position="49"/>
    </location>
</feature>
<evidence type="ECO:0008006" key="10">
    <source>
        <dbReference type="Google" id="ProtNLM"/>
    </source>
</evidence>
<evidence type="ECO:0000256" key="3">
    <source>
        <dbReference type="ARBA" id="ARBA00022490"/>
    </source>
</evidence>
<dbReference type="Pfam" id="PF00928">
    <property type="entry name" value="Adap_comp_sub"/>
    <property type="match status" value="1"/>
</dbReference>
<protein>
    <recommendedName>
        <fullName evidence="10">Protein stoned-B</fullName>
    </recommendedName>
</protein>
<name>A0A9Q0M8J5_BLOTA</name>
<sequence length="1515" mass="170028">MNFLKKKIKTVVHGGKRNKDDDDDDFDNYVPEVPPHPSTLTDPNGGFIQSLNASDTQFASFSTANFGSTPPLAIDQSEQESAESNEPKLSLEELKALEEEHKRVEKEKLKQQEDSKKDCEEWKYFLSLTAKVDAVTSKTQTTLTKLKDESAVNEINKFEDICYSDKFDRNAPKGAGGWVAFGEQEEFNPADPFLKQPAEEPPAEPPVLDEAAQKIARELIDDFGFTNPALGIAVPSENVDLFATEAEVDPFDTSFIDIETIKSGGTVKPAELIRNLDSKDEEFDPFDTSHIEAAVTNSLVLENDDDDKNDVHEDEDVKAGFHSMSNPFLADLDDSYTPYGSGVSTPFSGAATPKRRNSTNPFEVLSPDSEEPIFFVPEGSEVNNNNKNETNENVASAIADMTADFYQTINKFDFDTTINDDVFDDRSGKTNEDANANNEDQKPVKTVTTITTDNNGCVFDPFETIHDDDPALSSKRSSIEHTSTTNTTTVKDEEQSSTTHLLTRNSSKAKELFNSSMASFELLAASGGGGNTQDEQFSDYSPMSPMTPPLSNCENNAFLSAPQGMEIYSSETSDISDVSATVEPEVEVVPINVGSAFDDQPEESNRPKIMDMDDIDIIKHDESFDIEQPIEPSEPETKNVEQEWKEQKPKSIDHSKLESITGCSIDIYDVGNPNLDAEGIINDAFDEIDKQDDKVVLARKDSVEVTEVESSYIQPNDLRELVEPIEEMEINAETSDICIEISENKAGGDDDPFDTSAFDSKAFDELESRFEATETGETGGSIGVDPFASPYHSAKVPINVDDDNNEFDSFEPFVPKQPENTPYKVPKPKKDSFEDSDYSDDSEDENIKIVIKAKMKDPGQSSLNTIAPLLPPPPKSPRKVPQQLQEDEQKENDEEEEEPLNEEDKILMGYKTPSGKKKKGTAKTFLDDEFDRFFSNTENRTDGSETTATTAEDETEWPTAFGEAASKRSTTGGGGGDSPASPQTPLYDEDTSQPLEEFPARYYGDGWEMMLRHPAKKKLTANRYWKKIFVRFVSDTCVLQLYNKKEDTTPFQELPLQASYSISEICAQQFDQYGKIFTIKVQYIFYRERVGVRPGQIAKVMQGQIQSMGDFARLGMPVEHAPQVSELLKIGTLEYSDLKEFVQVVEESMFRMSVHRDRALTYRTEEIQCVVQDELYVEQNKMGIVEKQLARVRVFFLAFLNGVPALEVGVNDLRRQGKEVVGRHDILPVVTEEWIRVEAPEFHSCVQSDVFDTTQVVKLIPPDACHFELMRFRIRPPKNRELPLQVTGHMNITPTKMELKCDILVPGCISRKHGQIPCEEIQIRFHIPECWIYFFRVEKHFRMGAVHSTNRRSGKLKGLDRILGTATNPEPQLIEVTAGQAKYEHAFHSIVWRIPRLPKDGQGAYTQQLMLVRLPLSSFDRIPETFYDYVHVEFHMPSTTVSHTTLRSISVNSENPPEKFVRYIAKYEYKIGLNITYDDTKPELDYVASAIINNGSVKNSGEQDTAHSSDDEADD</sequence>
<evidence type="ECO:0000256" key="4">
    <source>
        <dbReference type="ARBA" id="ARBA00022583"/>
    </source>
</evidence>
<evidence type="ECO:0000313" key="9">
    <source>
        <dbReference type="Proteomes" id="UP001142055"/>
    </source>
</evidence>
<evidence type="ECO:0000259" key="6">
    <source>
        <dbReference type="PROSITE" id="PS51070"/>
    </source>
</evidence>
<feature type="region of interest" description="Disordered" evidence="5">
    <location>
        <begin position="935"/>
        <end position="992"/>
    </location>
</feature>
<feature type="compositionally biased region" description="Basic and acidic residues" evidence="5">
    <location>
        <begin position="635"/>
        <end position="655"/>
    </location>
</feature>
<dbReference type="PANTHER" id="PTHR10529">
    <property type="entry name" value="AP COMPLEX SUBUNIT MU"/>
    <property type="match status" value="1"/>
</dbReference>
<dbReference type="InterPro" id="IPR050431">
    <property type="entry name" value="Adaptor_comp_med_subunit"/>
</dbReference>
<evidence type="ECO:0000256" key="2">
    <source>
        <dbReference type="ARBA" id="ARBA00005579"/>
    </source>
</evidence>
<dbReference type="PROSITE" id="PS51070">
    <property type="entry name" value="SHD"/>
    <property type="match status" value="1"/>
</dbReference>
<evidence type="ECO:0000256" key="5">
    <source>
        <dbReference type="SAM" id="MobiDB-lite"/>
    </source>
</evidence>
<evidence type="ECO:0000256" key="1">
    <source>
        <dbReference type="ARBA" id="ARBA00004496"/>
    </source>
</evidence>
<accession>A0A9Q0M8J5</accession>
<feature type="region of interest" description="Disordered" evidence="5">
    <location>
        <begin position="469"/>
        <end position="503"/>
    </location>
</feature>
<feature type="region of interest" description="Disordered" evidence="5">
    <location>
        <begin position="425"/>
        <end position="444"/>
    </location>
</feature>
<dbReference type="EMBL" id="JAPWDV010000002">
    <property type="protein sequence ID" value="KAJ6220844.1"/>
    <property type="molecule type" value="Genomic_DNA"/>
</dbReference>
<dbReference type="InterPro" id="IPR028565">
    <property type="entry name" value="MHD"/>
</dbReference>
<dbReference type="InterPro" id="IPR036168">
    <property type="entry name" value="AP2_Mu_C_sf"/>
</dbReference>
<evidence type="ECO:0000259" key="7">
    <source>
        <dbReference type="PROSITE" id="PS51072"/>
    </source>
</evidence>
<feature type="compositionally biased region" description="Acidic residues" evidence="5">
    <location>
        <begin position="834"/>
        <end position="844"/>
    </location>
</feature>
<reference evidence="8" key="1">
    <citation type="submission" date="2022-12" db="EMBL/GenBank/DDBJ databases">
        <title>Genome assemblies of Blomia tropicalis.</title>
        <authorList>
            <person name="Cui Y."/>
        </authorList>
    </citation>
    <scope>NUCLEOTIDE SEQUENCE</scope>
    <source>
        <tissue evidence="8">Adult mites</tissue>
    </source>
</reference>
<keyword evidence="3" id="KW-0963">Cytoplasm</keyword>
<keyword evidence="4" id="KW-0254">Endocytosis</keyword>
<organism evidence="8 9">
    <name type="scientific">Blomia tropicalis</name>
    <name type="common">Mite</name>
    <dbReference type="NCBI Taxonomy" id="40697"/>
    <lineage>
        <taxon>Eukaryota</taxon>
        <taxon>Metazoa</taxon>
        <taxon>Ecdysozoa</taxon>
        <taxon>Arthropoda</taxon>
        <taxon>Chelicerata</taxon>
        <taxon>Arachnida</taxon>
        <taxon>Acari</taxon>
        <taxon>Acariformes</taxon>
        <taxon>Sarcoptiformes</taxon>
        <taxon>Astigmata</taxon>
        <taxon>Glycyphagoidea</taxon>
        <taxon>Echimyopodidae</taxon>
        <taxon>Blomia</taxon>
    </lineage>
</organism>
<dbReference type="InterPro" id="IPR012320">
    <property type="entry name" value="SHD_dom"/>
</dbReference>
<gene>
    <name evidence="8" type="ORF">RDWZM_006656</name>
</gene>
<dbReference type="Gene3D" id="2.60.40.1170">
    <property type="entry name" value="Mu homology domain, subdomain B"/>
    <property type="match status" value="1"/>
</dbReference>
<feature type="region of interest" description="Disordered" evidence="5">
    <location>
        <begin position="347"/>
        <end position="366"/>
    </location>
</feature>
<keyword evidence="9" id="KW-1185">Reference proteome</keyword>
<feature type="domain" description="SHD" evidence="6">
    <location>
        <begin position="1006"/>
        <end position="1160"/>
    </location>
</feature>
<feature type="region of interest" description="Disordered" evidence="5">
    <location>
        <begin position="628"/>
        <end position="655"/>
    </location>
</feature>
<dbReference type="Proteomes" id="UP001142055">
    <property type="component" value="Chromosome 2"/>
</dbReference>
<feature type="region of interest" description="Disordered" evidence="5">
    <location>
        <begin position="772"/>
        <end position="922"/>
    </location>
</feature>
<feature type="domain" description="MHD" evidence="7">
    <location>
        <begin position="1164"/>
        <end position="1474"/>
    </location>
</feature>
<feature type="compositionally biased region" description="Polar residues" evidence="5">
    <location>
        <begin position="38"/>
        <end position="49"/>
    </location>
</feature>
<dbReference type="FunFam" id="2.60.40.1170:FF:000022">
    <property type="entry name" value="AP-1 complex subunit mu"/>
    <property type="match status" value="1"/>
</dbReference>
<feature type="compositionally biased region" description="Acidic residues" evidence="5">
    <location>
        <begin position="885"/>
        <end position="901"/>
    </location>
</feature>
<feature type="region of interest" description="Disordered" evidence="5">
    <location>
        <begin position="62"/>
        <end position="90"/>
    </location>
</feature>
<dbReference type="GO" id="GO:0006897">
    <property type="term" value="P:endocytosis"/>
    <property type="evidence" value="ECO:0007669"/>
    <property type="project" value="UniProtKB-KW"/>
</dbReference>
<comment type="caution">
    <text evidence="8">The sequence shown here is derived from an EMBL/GenBank/DDBJ whole genome shotgun (WGS) entry which is preliminary data.</text>
</comment>
<evidence type="ECO:0000313" key="8">
    <source>
        <dbReference type="EMBL" id="KAJ6220844.1"/>
    </source>
</evidence>
<dbReference type="OMA" id="HSIVWRI"/>
<comment type="similarity">
    <text evidence="2">Belongs to the Stoned B family.</text>
</comment>
<dbReference type="GO" id="GO:0005737">
    <property type="term" value="C:cytoplasm"/>
    <property type="evidence" value="ECO:0007669"/>
    <property type="project" value="UniProtKB-SubCell"/>
</dbReference>
<proteinExistence type="inferred from homology"/>
<feature type="compositionally biased region" description="Acidic residues" evidence="5">
    <location>
        <begin position="800"/>
        <end position="809"/>
    </location>
</feature>
<dbReference type="SUPFAM" id="SSF49447">
    <property type="entry name" value="Second domain of Mu2 adaptin subunit (ap50) of ap2 adaptor"/>
    <property type="match status" value="1"/>
</dbReference>
<dbReference type="PROSITE" id="PS51072">
    <property type="entry name" value="MHD"/>
    <property type="match status" value="1"/>
</dbReference>
<comment type="subcellular location">
    <subcellularLocation>
        <location evidence="1">Cytoplasm</location>
    </subcellularLocation>
</comment>